<organism evidence="2 3">
    <name type="scientific">Fibrisoma limi BUZ 3</name>
    <dbReference type="NCBI Taxonomy" id="1185876"/>
    <lineage>
        <taxon>Bacteria</taxon>
        <taxon>Pseudomonadati</taxon>
        <taxon>Bacteroidota</taxon>
        <taxon>Cytophagia</taxon>
        <taxon>Cytophagales</taxon>
        <taxon>Spirosomataceae</taxon>
        <taxon>Fibrisoma</taxon>
    </lineage>
</organism>
<evidence type="ECO:0000256" key="1">
    <source>
        <dbReference type="SAM" id="SignalP"/>
    </source>
</evidence>
<dbReference type="AlphaFoldDB" id="I2GN54"/>
<dbReference type="EMBL" id="CAIT01000009">
    <property type="protein sequence ID" value="CCH55332.1"/>
    <property type="molecule type" value="Genomic_DNA"/>
</dbReference>
<evidence type="ECO:0000313" key="2">
    <source>
        <dbReference type="EMBL" id="CCH55332.1"/>
    </source>
</evidence>
<protein>
    <submittedName>
        <fullName evidence="2">Putative lipoprotein</fullName>
    </submittedName>
</protein>
<proteinExistence type="predicted"/>
<accession>I2GN54</accession>
<keyword evidence="3" id="KW-1185">Reference proteome</keyword>
<sequence>MKSTFLFTSVLISSLFIASCSQESTELQPNQPGVLYESNFQQSKDGWEADVVDYGTQIADIQFKSDWVGLPSPLNTNQKSIMVSSMNRSDDLFMYIRKKLTGLKPNTTYSLVFDVELASKYADNSVGIGGSPGGSVYLKAGASATEPKKELKNDFYEISIDKGNQAEGGRDAFLLGTIGAGNDVSDYKLITRSNAEKPLQVQTNANGELWLVVGTDSGFEGLTTLYYTKVKVTAK</sequence>
<feature type="signal peptide" evidence="1">
    <location>
        <begin position="1"/>
        <end position="18"/>
    </location>
</feature>
<dbReference type="PROSITE" id="PS51257">
    <property type="entry name" value="PROKAR_LIPOPROTEIN"/>
    <property type="match status" value="1"/>
</dbReference>
<dbReference type="eggNOG" id="ENOG5030NBF">
    <property type="taxonomic scope" value="Bacteria"/>
</dbReference>
<dbReference type="STRING" id="1185876.BN8_04584"/>
<reference evidence="2 3" key="1">
    <citation type="journal article" date="2012" name="J. Bacteriol.">
        <title>Genome Sequence of the Filamentous Bacterium Fibrisoma limi BUZ 3T.</title>
        <authorList>
            <person name="Filippini M."/>
            <person name="Qi W."/>
            <person name="Jaenicke S."/>
            <person name="Goesmann A."/>
            <person name="Smits T.H."/>
            <person name="Bagheri H.C."/>
        </authorList>
    </citation>
    <scope>NUCLEOTIDE SEQUENCE [LARGE SCALE GENOMIC DNA]</scope>
    <source>
        <strain evidence="3">BUZ 3T</strain>
    </source>
</reference>
<dbReference type="Proteomes" id="UP000009309">
    <property type="component" value="Unassembled WGS sequence"/>
</dbReference>
<comment type="caution">
    <text evidence="2">The sequence shown here is derived from an EMBL/GenBank/DDBJ whole genome shotgun (WGS) entry which is preliminary data.</text>
</comment>
<evidence type="ECO:0000313" key="3">
    <source>
        <dbReference type="Proteomes" id="UP000009309"/>
    </source>
</evidence>
<feature type="chain" id="PRO_5003658610" evidence="1">
    <location>
        <begin position="19"/>
        <end position="235"/>
    </location>
</feature>
<gene>
    <name evidence="2" type="ORF">BN8_04584</name>
</gene>
<keyword evidence="2" id="KW-0449">Lipoprotein</keyword>
<dbReference type="RefSeq" id="WP_009283900.1">
    <property type="nucleotide sequence ID" value="NZ_CAIT01000009.1"/>
</dbReference>
<dbReference type="OrthoDB" id="2781053at2"/>
<keyword evidence="1" id="KW-0732">Signal</keyword>
<name>I2GN54_9BACT</name>